<proteinExistence type="predicted"/>
<protein>
    <recommendedName>
        <fullName evidence="4">Preprotein translocase subunit YajC</fullName>
    </recommendedName>
</protein>
<dbReference type="Proteomes" id="UP000229081">
    <property type="component" value="Chromosome"/>
</dbReference>
<keyword evidence="1" id="KW-0732">Signal</keyword>
<feature type="signal peptide" evidence="1">
    <location>
        <begin position="1"/>
        <end position="21"/>
    </location>
</feature>
<dbReference type="SUPFAM" id="SSF56935">
    <property type="entry name" value="Porins"/>
    <property type="match status" value="1"/>
</dbReference>
<evidence type="ECO:0000313" key="3">
    <source>
        <dbReference type="Proteomes" id="UP000229081"/>
    </source>
</evidence>
<evidence type="ECO:0000256" key="1">
    <source>
        <dbReference type="SAM" id="SignalP"/>
    </source>
</evidence>
<reference evidence="2 3" key="1">
    <citation type="submission" date="2017-11" db="EMBL/GenBank/DDBJ databases">
        <title>Complete genome sequence of Sphingomonas sp. Strain Cra20, a psychrotolerant potential plant growth promoting rhizobacteria.</title>
        <authorList>
            <person name="Luo Y."/>
        </authorList>
    </citation>
    <scope>NUCLEOTIDE SEQUENCE [LARGE SCALE GENOMIC DNA]</scope>
    <source>
        <strain evidence="2 3">Cra20</strain>
    </source>
</reference>
<evidence type="ECO:0008006" key="4">
    <source>
        <dbReference type="Google" id="ProtNLM"/>
    </source>
</evidence>
<name>A0A2K8MJ84_9SPHN</name>
<feature type="chain" id="PRO_5014784742" description="Preprotein translocase subunit YajC" evidence="1">
    <location>
        <begin position="22"/>
        <end position="533"/>
    </location>
</feature>
<organism evidence="2 3">
    <name type="scientific">Sphingomonas psychrotolerans</name>
    <dbReference type="NCBI Taxonomy" id="1327635"/>
    <lineage>
        <taxon>Bacteria</taxon>
        <taxon>Pseudomonadati</taxon>
        <taxon>Pseudomonadota</taxon>
        <taxon>Alphaproteobacteria</taxon>
        <taxon>Sphingomonadales</taxon>
        <taxon>Sphingomonadaceae</taxon>
        <taxon>Sphingomonas</taxon>
    </lineage>
</organism>
<dbReference type="OrthoDB" id="7416805at2"/>
<evidence type="ECO:0000313" key="2">
    <source>
        <dbReference type="EMBL" id="ATY31809.1"/>
    </source>
</evidence>
<sequence>MTRLVLTAAVALVCATAPAHAQRTRVTPYIEASQVLVSDLNNGGDLLTYSTVGVGVDAQVTGRRVEVQVSYQYQHRFSYDKDLADDSMHSGLVQARAKITPELTMEAGAIAARSRADIRGDALATSQGNVGNSSQVFAGYVGPSLATHIGPAFANAAYRFGYTKVEAPNGGTGVPAGASPLDRYDDSKVHVATASVGVKSGKGLPVGVTVSGSYTREDAGQLDQRFEGKFARGDVVLPVGRGVALTAGIGYEKIEVSQRDALMNGGRPVIDRNGRFVTDPSSPRRIAYNFDGTFWDAGVIWRPSRRTFLEARAGRRYGSMTYTGSASYQIGPGSGVQIGVYDSVETFGQELNGQLTKLPTAFLTTTDPFGNQFGGCIYGTTGAAAGGCLNQVFASTVTSAYRARGVTGVAVLNRGGTRIGVGGGYARRTFLTPQSVGGVSIDGTSDESVYAQLFASSDVGRNGSISTSVFGSYYDSDLADAQGILGYGANTAYTHMFGPLSATASLGLFGFDREGDSNATAQAQALVGLRYGF</sequence>
<dbReference type="KEGG" id="sphc:CVN68_07365"/>
<dbReference type="RefSeq" id="WP_100281618.1">
    <property type="nucleotide sequence ID" value="NZ_CP024923.1"/>
</dbReference>
<dbReference type="EMBL" id="CP024923">
    <property type="protein sequence ID" value="ATY31809.1"/>
    <property type="molecule type" value="Genomic_DNA"/>
</dbReference>
<keyword evidence="3" id="KW-1185">Reference proteome</keyword>
<gene>
    <name evidence="2" type="ORF">CVN68_07365</name>
</gene>
<accession>A0A2K8MJ84</accession>
<dbReference type="AlphaFoldDB" id="A0A2K8MJ84"/>